<evidence type="ECO:0000313" key="2">
    <source>
        <dbReference type="Proteomes" id="UP001233172"/>
    </source>
</evidence>
<proteinExistence type="predicted"/>
<accession>A0AAD8FM07</accession>
<keyword evidence="2" id="KW-1185">Reference proteome</keyword>
<gene>
    <name evidence="1" type="ORF">Bpfe_001831</name>
</gene>
<dbReference type="Proteomes" id="UP001233172">
    <property type="component" value="Unassembled WGS sequence"/>
</dbReference>
<evidence type="ECO:0000313" key="1">
    <source>
        <dbReference type="EMBL" id="KAK0068868.1"/>
    </source>
</evidence>
<reference evidence="1" key="1">
    <citation type="journal article" date="2023" name="PLoS Negl. Trop. Dis.">
        <title>A genome sequence for Biomphalaria pfeifferi, the major vector snail for the human-infecting parasite Schistosoma mansoni.</title>
        <authorList>
            <person name="Bu L."/>
            <person name="Lu L."/>
            <person name="Laidemitt M.R."/>
            <person name="Zhang S.M."/>
            <person name="Mutuku M."/>
            <person name="Mkoji G."/>
            <person name="Steinauer M."/>
            <person name="Loker E.S."/>
        </authorList>
    </citation>
    <scope>NUCLEOTIDE SEQUENCE</scope>
    <source>
        <strain evidence="1">KasaAsao</strain>
    </source>
</reference>
<dbReference type="AlphaFoldDB" id="A0AAD8FM07"/>
<protein>
    <submittedName>
        <fullName evidence="1">Adhesion G protein-coupled receptor E3</fullName>
    </submittedName>
</protein>
<name>A0AAD8FM07_BIOPF</name>
<keyword evidence="1" id="KW-0675">Receptor</keyword>
<comment type="caution">
    <text evidence="1">The sequence shown here is derived from an EMBL/GenBank/DDBJ whole genome shotgun (WGS) entry which is preliminary data.</text>
</comment>
<feature type="non-terminal residue" evidence="1">
    <location>
        <position position="61"/>
    </location>
</feature>
<feature type="non-terminal residue" evidence="1">
    <location>
        <position position="1"/>
    </location>
</feature>
<sequence length="61" mass="7013">GDCLQLQCTPGKVLENGTCVTVFKEMKGLMYRLKALIVFKEWNITSYNLTIHNMMLMAESR</sequence>
<organism evidence="1 2">
    <name type="scientific">Biomphalaria pfeifferi</name>
    <name type="common">Bloodfluke planorb</name>
    <name type="synonym">Freshwater snail</name>
    <dbReference type="NCBI Taxonomy" id="112525"/>
    <lineage>
        <taxon>Eukaryota</taxon>
        <taxon>Metazoa</taxon>
        <taxon>Spiralia</taxon>
        <taxon>Lophotrochozoa</taxon>
        <taxon>Mollusca</taxon>
        <taxon>Gastropoda</taxon>
        <taxon>Heterobranchia</taxon>
        <taxon>Euthyneura</taxon>
        <taxon>Panpulmonata</taxon>
        <taxon>Hygrophila</taxon>
        <taxon>Lymnaeoidea</taxon>
        <taxon>Planorbidae</taxon>
        <taxon>Biomphalaria</taxon>
    </lineage>
</organism>
<dbReference type="EMBL" id="JASAOG010000004">
    <property type="protein sequence ID" value="KAK0068868.1"/>
    <property type="molecule type" value="Genomic_DNA"/>
</dbReference>
<reference evidence="1" key="2">
    <citation type="submission" date="2023-04" db="EMBL/GenBank/DDBJ databases">
        <authorList>
            <person name="Bu L."/>
            <person name="Lu L."/>
            <person name="Laidemitt M.R."/>
            <person name="Zhang S.M."/>
            <person name="Mutuku M."/>
            <person name="Mkoji G."/>
            <person name="Steinauer M."/>
            <person name="Loker E.S."/>
        </authorList>
    </citation>
    <scope>NUCLEOTIDE SEQUENCE</scope>
    <source>
        <strain evidence="1">KasaAsao</strain>
        <tissue evidence="1">Whole Snail</tissue>
    </source>
</reference>